<accession>A0A7H0VF25</accession>
<dbReference type="Gene3D" id="3.10.450.620">
    <property type="entry name" value="JHP933, nucleotidyltransferase-like core domain"/>
    <property type="match status" value="1"/>
</dbReference>
<protein>
    <submittedName>
        <fullName evidence="1">Nucleotidyl transferase AbiEii/AbiGii toxin family protein</fullName>
    </submittedName>
</protein>
<dbReference type="RefSeq" id="WP_210758850.1">
    <property type="nucleotide sequence ID" value="NZ_CP060139.1"/>
</dbReference>
<dbReference type="EMBL" id="CP060139">
    <property type="protein sequence ID" value="QNR24323.1"/>
    <property type="molecule type" value="Genomic_DNA"/>
</dbReference>
<keyword evidence="1" id="KW-0808">Transferase</keyword>
<dbReference type="InterPro" id="IPR014942">
    <property type="entry name" value="AbiEii"/>
</dbReference>
<sequence length="302" mass="35082">MTKAIYELQVELLLKVLPEIAKESCFALHGGTAINLFVREMPRLSVDIDLTYIPIEDRNTSLQNIFEALARLKANIERALPASFVQHQREISKLQISDHHAQIKIEVNQTNRGIYAPPQKLILCDIAQEKFDAFCDIPVVSMGQLYGGKLCAALDRQHPRDLFDVKLLLENEGFTDDIKKGFLLALLSSNRPIHELLNPNLSDQQQAFENQFDGMAMIPFTYKDYETTREVLIRTVNQCLNEADKQFLLSVKKLRPDWQIYDFEQFPSVQWKLQNLKKLRQRNLDKYQKLYENLEEHLFSKS</sequence>
<dbReference type="AlphaFoldDB" id="A0A7H0VF25"/>
<dbReference type="KEGG" id="chyd:H4K34_00360"/>
<keyword evidence="2" id="KW-1185">Reference proteome</keyword>
<organism evidence="1 2">
    <name type="scientific">Croceimicrobium hydrocarbonivorans</name>
    <dbReference type="NCBI Taxonomy" id="2761580"/>
    <lineage>
        <taxon>Bacteria</taxon>
        <taxon>Pseudomonadati</taxon>
        <taxon>Bacteroidota</taxon>
        <taxon>Flavobacteriia</taxon>
        <taxon>Flavobacteriales</taxon>
        <taxon>Owenweeksiaceae</taxon>
        <taxon>Croceimicrobium</taxon>
    </lineage>
</organism>
<dbReference type="Pfam" id="PF08843">
    <property type="entry name" value="AbiEii"/>
    <property type="match status" value="1"/>
</dbReference>
<evidence type="ECO:0000313" key="2">
    <source>
        <dbReference type="Proteomes" id="UP000516305"/>
    </source>
</evidence>
<dbReference type="Proteomes" id="UP000516305">
    <property type="component" value="Chromosome"/>
</dbReference>
<name>A0A7H0VF25_9FLAO</name>
<evidence type="ECO:0000313" key="1">
    <source>
        <dbReference type="EMBL" id="QNR24323.1"/>
    </source>
</evidence>
<dbReference type="GO" id="GO:0016740">
    <property type="term" value="F:transferase activity"/>
    <property type="evidence" value="ECO:0007669"/>
    <property type="project" value="UniProtKB-KW"/>
</dbReference>
<gene>
    <name evidence="1" type="ORF">H4K34_00360</name>
</gene>
<reference evidence="1 2" key="1">
    <citation type="submission" date="2020-08" db="EMBL/GenBank/DDBJ databases">
        <title>Croceimicrobium hydrocarbonivorans gen. nov., sp. nov., a novel marine bacterium isolated from a bacterial consortium that degrades polyethylene terephthalate.</title>
        <authorList>
            <person name="Liu R."/>
        </authorList>
    </citation>
    <scope>NUCLEOTIDE SEQUENCE [LARGE SCALE GENOMIC DNA]</scope>
    <source>
        <strain evidence="1 2">A20-9</strain>
    </source>
</reference>
<proteinExistence type="predicted"/>